<feature type="signal peptide" evidence="8">
    <location>
        <begin position="1"/>
        <end position="23"/>
    </location>
</feature>
<dbReference type="GO" id="GO:0005615">
    <property type="term" value="C:extracellular space"/>
    <property type="evidence" value="ECO:0007669"/>
    <property type="project" value="TreeGrafter"/>
</dbReference>
<evidence type="ECO:0000256" key="4">
    <source>
        <dbReference type="ARBA" id="ARBA00023157"/>
    </source>
</evidence>
<organism evidence="9 10">
    <name type="scientific">Argiope bruennichi</name>
    <name type="common">Wasp spider</name>
    <name type="synonym">Aranea bruennichi</name>
    <dbReference type="NCBI Taxonomy" id="94029"/>
    <lineage>
        <taxon>Eukaryota</taxon>
        <taxon>Metazoa</taxon>
        <taxon>Ecdysozoa</taxon>
        <taxon>Arthropoda</taxon>
        <taxon>Chelicerata</taxon>
        <taxon>Arachnida</taxon>
        <taxon>Araneae</taxon>
        <taxon>Araneomorphae</taxon>
        <taxon>Entelegynae</taxon>
        <taxon>Araneoidea</taxon>
        <taxon>Araneidae</taxon>
        <taxon>Argiope</taxon>
    </lineage>
</organism>
<dbReference type="PROSITE" id="PS50068">
    <property type="entry name" value="LDLRA_2"/>
    <property type="match status" value="1"/>
</dbReference>
<evidence type="ECO:0000256" key="1">
    <source>
        <dbReference type="ARBA" id="ARBA00004613"/>
    </source>
</evidence>
<evidence type="ECO:0000313" key="9">
    <source>
        <dbReference type="EMBL" id="KAF8763475.1"/>
    </source>
</evidence>
<sequence>MEGFKIATFLFVLWGCQLYTIQCCTEKFGFSGQIYEWTYYGYKRCWEISVPAGYFIRLQMVRMTSSLECEEDYVRINITGNSDELKLCSSGYYKNPITGFGNVTVTYSKQKDGSLTNFNLNYLIRTVECLNTKSFQCDDYFCISEEKVCNGVKDCINGNDESGCETGLQTIKEVPAVKNNAISWLKQKRSVFWGWKNKTPRAVVALYLASAASFNGSVLEEEFMAKQTEFEIAVSFLKSGVTNGELSTFINALLVTCHNPRQFYGFNLVKRLKDQVEESGNFTHPLAYLALCNANETWPPKATSDLNSILSSNSEYPFVKDLQAMALIALSCEANHDRNASSLLSNTTLELYEETIQHLKTLQALDGSFGNTYTTALITQALFASGQVHSRDWNLNATIKYLMNELNSSSVDFLTTFLTLPILNNKTLMDISNVNCSNPRKHGDDPYSEITNDVLPKLRVQYSLYVGDENPTVHTISLKIQENSTAFKVMELAETRDRKYKFEWKKTLGKMYVFEIGNIKNDPEVGRFWLLYVGTANSSEPLTHLTKGPDEIIMGDGEHLVLWYKTATI</sequence>
<dbReference type="PANTHER" id="PTHR10559">
    <property type="entry name" value="TRANSCOBALAMIN-1/GASTRIC INTRINSIC FACTOR"/>
    <property type="match status" value="1"/>
</dbReference>
<protein>
    <submittedName>
        <fullName evidence="9">Uncharacterized protein</fullName>
    </submittedName>
</protein>
<dbReference type="Gene3D" id="1.50.10.20">
    <property type="match status" value="1"/>
</dbReference>
<dbReference type="InterPro" id="IPR002172">
    <property type="entry name" value="LDrepeatLR_classA_rpt"/>
</dbReference>
<evidence type="ECO:0000256" key="5">
    <source>
        <dbReference type="PIRSR" id="PIRSR602157-1"/>
    </source>
</evidence>
<accession>A0A8T0E047</accession>
<keyword evidence="10" id="KW-1185">Reference proteome</keyword>
<feature type="chain" id="PRO_5035830365" evidence="8">
    <location>
        <begin position="24"/>
        <end position="569"/>
    </location>
</feature>
<comment type="caution">
    <text evidence="9">The sequence shown here is derived from an EMBL/GenBank/DDBJ whole genome shotgun (WGS) entry which is preliminary data.</text>
</comment>
<feature type="binding site" evidence="5">
    <location>
        <begin position="512"/>
        <end position="513"/>
    </location>
    <ligand>
        <name>cyanocob(III)alamin</name>
        <dbReference type="ChEBI" id="CHEBI:17439"/>
    </ligand>
</feature>
<evidence type="ECO:0000256" key="6">
    <source>
        <dbReference type="PIRSR" id="PIRSR602157-2"/>
    </source>
</evidence>
<evidence type="ECO:0000256" key="3">
    <source>
        <dbReference type="ARBA" id="ARBA00022729"/>
    </source>
</evidence>
<dbReference type="Pfam" id="PF01122">
    <property type="entry name" value="Cobalamin_bind"/>
    <property type="match status" value="1"/>
</dbReference>
<dbReference type="InterPro" id="IPR002157">
    <property type="entry name" value="Cbl-bd_prot"/>
</dbReference>
<gene>
    <name evidence="9" type="ORF">HNY73_021659</name>
</gene>
<comment type="subcellular location">
    <subcellularLocation>
        <location evidence="1">Secreted</location>
    </subcellularLocation>
</comment>
<feature type="binding site" evidence="5">
    <location>
        <position position="371"/>
    </location>
    <ligand>
        <name>cyanocob(III)alamin</name>
        <dbReference type="ChEBI" id="CHEBI:17439"/>
    </ligand>
</feature>
<keyword evidence="2" id="KW-0964">Secreted</keyword>
<dbReference type="SUPFAM" id="SSF48239">
    <property type="entry name" value="Terpenoid cyclases/Protein prenyltransferases"/>
    <property type="match status" value="1"/>
</dbReference>
<feature type="binding site" evidence="5">
    <location>
        <position position="321"/>
    </location>
    <ligand>
        <name>cyanocob(III)alamin</name>
        <dbReference type="ChEBI" id="CHEBI:17439"/>
    </ligand>
</feature>
<comment type="caution">
    <text evidence="7">Lacks conserved residue(s) required for the propagation of feature annotation.</text>
</comment>
<dbReference type="InterPro" id="IPR008930">
    <property type="entry name" value="Terpenoid_cyclase/PrenylTrfase"/>
</dbReference>
<dbReference type="InterPro" id="IPR036055">
    <property type="entry name" value="LDL_receptor-like_sf"/>
</dbReference>
<name>A0A8T0E047_ARGBR</name>
<dbReference type="GO" id="GO:0031419">
    <property type="term" value="F:cobalamin binding"/>
    <property type="evidence" value="ECO:0007669"/>
    <property type="project" value="InterPro"/>
</dbReference>
<evidence type="ECO:0000256" key="2">
    <source>
        <dbReference type="ARBA" id="ARBA00022525"/>
    </source>
</evidence>
<dbReference type="Gene3D" id="2.60.120.290">
    <property type="entry name" value="Spermadhesin, CUB domain"/>
    <property type="match status" value="1"/>
</dbReference>
<dbReference type="CDD" id="cd00112">
    <property type="entry name" value="LDLa"/>
    <property type="match status" value="1"/>
</dbReference>
<evidence type="ECO:0000256" key="8">
    <source>
        <dbReference type="SAM" id="SignalP"/>
    </source>
</evidence>
<dbReference type="PANTHER" id="PTHR10559:SF18">
    <property type="entry name" value="TRANSCOBALAMIN II"/>
    <property type="match status" value="1"/>
</dbReference>
<dbReference type="Gene3D" id="2.170.130.30">
    <property type="match status" value="1"/>
</dbReference>
<dbReference type="SUPFAM" id="SSF57424">
    <property type="entry name" value="LDL receptor-like module"/>
    <property type="match status" value="1"/>
</dbReference>
<dbReference type="GO" id="GO:0015889">
    <property type="term" value="P:cobalamin transport"/>
    <property type="evidence" value="ECO:0007669"/>
    <property type="project" value="InterPro"/>
</dbReference>
<dbReference type="SUPFAM" id="SSF49854">
    <property type="entry name" value="Spermadhesin, CUB domain"/>
    <property type="match status" value="1"/>
</dbReference>
<dbReference type="AlphaFoldDB" id="A0A8T0E047"/>
<evidence type="ECO:0000313" key="10">
    <source>
        <dbReference type="Proteomes" id="UP000807504"/>
    </source>
</evidence>
<keyword evidence="4 6" id="KW-1015">Disulfide bond</keyword>
<evidence type="ECO:0000256" key="7">
    <source>
        <dbReference type="PROSITE-ProRule" id="PRU00124"/>
    </source>
</evidence>
<feature type="disulfide bond" evidence="7">
    <location>
        <begin position="149"/>
        <end position="164"/>
    </location>
</feature>
<dbReference type="Pfam" id="PF00057">
    <property type="entry name" value="Ldl_recept_a"/>
    <property type="match status" value="1"/>
</dbReference>
<reference evidence="9" key="1">
    <citation type="journal article" date="2020" name="bioRxiv">
        <title>Chromosome-level reference genome of the European wasp spider Argiope bruennichi: a resource for studies on range expansion and evolutionary adaptation.</title>
        <authorList>
            <person name="Sheffer M.M."/>
            <person name="Hoppe A."/>
            <person name="Krehenwinkel H."/>
            <person name="Uhl G."/>
            <person name="Kuss A.W."/>
            <person name="Jensen L."/>
            <person name="Jensen C."/>
            <person name="Gillespie R.G."/>
            <person name="Hoff K.J."/>
            <person name="Prost S."/>
        </authorList>
    </citation>
    <scope>NUCLEOTIDE SEQUENCE</scope>
</reference>
<dbReference type="EMBL" id="JABXBU010002231">
    <property type="protein sequence ID" value="KAF8763475.1"/>
    <property type="molecule type" value="Genomic_DNA"/>
</dbReference>
<keyword evidence="5" id="KW-0170">Cobalt</keyword>
<dbReference type="InterPro" id="IPR051588">
    <property type="entry name" value="Cobalamin_Transport"/>
</dbReference>
<feature type="disulfide bond" evidence="6">
    <location>
        <begin position="292"/>
        <end position="332"/>
    </location>
</feature>
<keyword evidence="3 8" id="KW-0732">Signal</keyword>
<feature type="binding site" evidence="5">
    <location>
        <position position="542"/>
    </location>
    <ligand>
        <name>cyanocob(III)alamin</name>
        <dbReference type="ChEBI" id="CHEBI:17439"/>
    </ligand>
</feature>
<feature type="disulfide bond" evidence="7">
    <location>
        <begin position="137"/>
        <end position="155"/>
    </location>
</feature>
<dbReference type="Proteomes" id="UP000807504">
    <property type="component" value="Unassembled WGS sequence"/>
</dbReference>
<dbReference type="SMART" id="SM00192">
    <property type="entry name" value="LDLa"/>
    <property type="match status" value="1"/>
</dbReference>
<proteinExistence type="predicted"/>
<reference evidence="9" key="2">
    <citation type="submission" date="2020-06" db="EMBL/GenBank/DDBJ databases">
        <authorList>
            <person name="Sheffer M."/>
        </authorList>
    </citation>
    <scope>NUCLEOTIDE SEQUENCE</scope>
</reference>
<dbReference type="InterPro" id="IPR035914">
    <property type="entry name" value="Sperma_CUB_dom_sf"/>
</dbReference>
<feature type="binding site" evidence="5">
    <location>
        <begin position="529"/>
        <end position="531"/>
    </location>
    <ligand>
        <name>cyanocob(III)alamin</name>
        <dbReference type="ChEBI" id="CHEBI:17439"/>
    </ligand>
</feature>
<dbReference type="Gene3D" id="4.10.400.10">
    <property type="entry name" value="Low-density Lipoprotein Receptor"/>
    <property type="match status" value="1"/>
</dbReference>